<name>A0A239LZM3_EKHLU</name>
<accession>A0A239LZM3</accession>
<dbReference type="InterPro" id="IPR047690">
    <property type="entry name" value="IPExxxVDY_fam"/>
</dbReference>
<dbReference type="Proteomes" id="UP000198393">
    <property type="component" value="Unassembled WGS sequence"/>
</dbReference>
<dbReference type="AlphaFoldDB" id="A0A239LZM3"/>
<dbReference type="RefSeq" id="WP_089358162.1">
    <property type="nucleotide sequence ID" value="NZ_FZPD01000006.1"/>
</dbReference>
<dbReference type="EMBL" id="FZPD01000006">
    <property type="protein sequence ID" value="SNT35442.1"/>
    <property type="molecule type" value="Genomic_DNA"/>
</dbReference>
<keyword evidence="2" id="KW-1185">Reference proteome</keyword>
<sequence>MKKTKLDGGYSLDFDLIGLVCNKKEYKLAWHLNEAMKISLKKQDDIRISYADNTSILISNYLFETDYLQIELLQNKLVGGGSMKNQLLIPELKQFDFLLKFKDETEELTSENVSAIIKGIPIIEYAMRLNFDTLKSKENLLY</sequence>
<reference evidence="1 2" key="1">
    <citation type="submission" date="2017-06" db="EMBL/GenBank/DDBJ databases">
        <authorList>
            <person name="Kim H.J."/>
            <person name="Triplett B.A."/>
        </authorList>
    </citation>
    <scope>NUCLEOTIDE SEQUENCE [LARGE SCALE GENOMIC DNA]</scope>
    <source>
        <strain evidence="1 2">DSM 19307</strain>
    </source>
</reference>
<evidence type="ECO:0000313" key="1">
    <source>
        <dbReference type="EMBL" id="SNT35442.1"/>
    </source>
</evidence>
<dbReference type="NCBIfam" id="NF033205">
    <property type="entry name" value="IPExxxVDY"/>
    <property type="match status" value="1"/>
</dbReference>
<protein>
    <recommendedName>
        <fullName evidence="3">IPExxxVDY family protein</fullName>
    </recommendedName>
</protein>
<evidence type="ECO:0000313" key="2">
    <source>
        <dbReference type="Proteomes" id="UP000198393"/>
    </source>
</evidence>
<organism evidence="1 2">
    <name type="scientific">Ekhidna lutea</name>
    <dbReference type="NCBI Taxonomy" id="447679"/>
    <lineage>
        <taxon>Bacteria</taxon>
        <taxon>Pseudomonadati</taxon>
        <taxon>Bacteroidota</taxon>
        <taxon>Cytophagia</taxon>
        <taxon>Cytophagales</taxon>
        <taxon>Reichenbachiellaceae</taxon>
        <taxon>Ekhidna</taxon>
    </lineage>
</organism>
<proteinExistence type="predicted"/>
<evidence type="ECO:0008006" key="3">
    <source>
        <dbReference type="Google" id="ProtNLM"/>
    </source>
</evidence>
<gene>
    <name evidence="1" type="ORF">SAMN05421640_3490</name>
</gene>
<dbReference type="OrthoDB" id="676614at2"/>